<keyword evidence="2" id="KW-1185">Reference proteome</keyword>
<evidence type="ECO:0000313" key="2">
    <source>
        <dbReference type="Proteomes" id="UP001145742"/>
    </source>
</evidence>
<dbReference type="EMBL" id="WHWB01032824">
    <property type="protein sequence ID" value="KAJ7423512.1"/>
    <property type="molecule type" value="Genomic_DNA"/>
</dbReference>
<organism evidence="1 2">
    <name type="scientific">Willisornis vidua</name>
    <name type="common">Xingu scale-backed antbird</name>
    <dbReference type="NCBI Taxonomy" id="1566151"/>
    <lineage>
        <taxon>Eukaryota</taxon>
        <taxon>Metazoa</taxon>
        <taxon>Chordata</taxon>
        <taxon>Craniata</taxon>
        <taxon>Vertebrata</taxon>
        <taxon>Euteleostomi</taxon>
        <taxon>Archelosauria</taxon>
        <taxon>Archosauria</taxon>
        <taxon>Dinosauria</taxon>
        <taxon>Saurischia</taxon>
        <taxon>Theropoda</taxon>
        <taxon>Coelurosauria</taxon>
        <taxon>Aves</taxon>
        <taxon>Neognathae</taxon>
        <taxon>Neoaves</taxon>
        <taxon>Telluraves</taxon>
        <taxon>Australaves</taxon>
        <taxon>Passeriformes</taxon>
        <taxon>Thamnophilidae</taxon>
        <taxon>Willisornis</taxon>
    </lineage>
</organism>
<comment type="caution">
    <text evidence="1">The sequence shown here is derived from an EMBL/GenBank/DDBJ whole genome shotgun (WGS) entry which is preliminary data.</text>
</comment>
<gene>
    <name evidence="1" type="ORF">WISP_33466</name>
</gene>
<sequence length="144" mass="16793">MYAHWKQRHVIEGGIEKHLKNNTVISYTQHWLMRSKSCFSQLISVYDKVTHLADQGKPVDVIFLDFSKAFDVVSPMILLDKMSSTQLDKHITWKLIDFPLQFYLDVSPQIDRRSLGRELAKMLEKAASTTTAFKLLLAYNFRKE</sequence>
<accession>A0ABQ9DQL7</accession>
<dbReference type="Proteomes" id="UP001145742">
    <property type="component" value="Unassembled WGS sequence"/>
</dbReference>
<name>A0ABQ9DQL7_9PASS</name>
<protein>
    <submittedName>
        <fullName evidence="1">Rna-directed dna polymerase from mobile element jockey-like</fullName>
    </submittedName>
</protein>
<evidence type="ECO:0000313" key="1">
    <source>
        <dbReference type="EMBL" id="KAJ7423512.1"/>
    </source>
</evidence>
<proteinExistence type="predicted"/>
<reference evidence="1" key="1">
    <citation type="submission" date="2019-10" db="EMBL/GenBank/DDBJ databases">
        <authorList>
            <person name="Soares A.E.R."/>
            <person name="Aleixo A."/>
            <person name="Schneider P."/>
            <person name="Miyaki C.Y."/>
            <person name="Schneider M.P."/>
            <person name="Mello C."/>
            <person name="Vasconcelos A.T.R."/>
        </authorList>
    </citation>
    <scope>NUCLEOTIDE SEQUENCE</scope>
    <source>
        <tissue evidence="1">Muscle</tissue>
    </source>
</reference>